<evidence type="ECO:0000256" key="2">
    <source>
        <dbReference type="ARBA" id="ARBA00007717"/>
    </source>
</evidence>
<evidence type="ECO:0000259" key="11">
    <source>
        <dbReference type="Pfam" id="PF18266"/>
    </source>
</evidence>
<feature type="compositionally biased region" description="Gly residues" evidence="10">
    <location>
        <begin position="486"/>
        <end position="500"/>
    </location>
</feature>
<keyword evidence="5" id="KW-0732">Signal</keyword>
<feature type="domain" description="Nicastrin small lobe" evidence="11">
    <location>
        <begin position="240"/>
        <end position="347"/>
    </location>
</feature>
<dbReference type="InterPro" id="IPR008710">
    <property type="entry name" value="Nicastrin"/>
</dbReference>
<feature type="compositionally biased region" description="Gly residues" evidence="10">
    <location>
        <begin position="467"/>
        <end position="477"/>
    </location>
</feature>
<dbReference type="Proteomes" id="UP000007305">
    <property type="component" value="Chromosome 6"/>
</dbReference>
<dbReference type="GO" id="GO:0005886">
    <property type="term" value="C:plasma membrane"/>
    <property type="evidence" value="ECO:0000318"/>
    <property type="project" value="GO_Central"/>
</dbReference>
<sequence length="500" mass="53289">MPHSRSRAAATKKASSPFPYRRPSPIVTLAASPCASQVAAAREDGSLELWLVSPGSVGWHNQLTIQGNDESRVTSLVWGRRGGEATGRLLSSSVDGSVCEWDLFYLQQKIVLDTVGIPIWQMAMEPSVDAKNTENNSSEFAVNGHPDQNDYNDSNLSNIDDGDNSEDEDGSTNTISSYHVNDFQRLALACDDGSVRLYNVPESGALTYYRSLPRVSGDGATLESVPNLVKAMYLNVESFPCVRLLNLSGEIGCSNPGSEKVIAPIVRLRKGSDQLVQPSTIRLSLDQMSDFFLRVSNDPELHQKVAGVLVESNGVNNDLQELSPDRKYPKDDFAPYSNHNHDWNPTGLIALLIAVDALSHIHGLSKLKKQLVFAVFNGEAWGYLGSRKFLQELDEGAASVNGISSLMIDQGLAAEVWTYIRAVERSGLEGSDESEFSSDEEDSDGGEDEDDDDDDGDDDDGGDGDGDGGNGGGGSAGKGDSSVGSTGSGGGKGSGGRASG</sequence>
<proteinExistence type="inferred from homology"/>
<feature type="compositionally biased region" description="Acidic residues" evidence="10">
    <location>
        <begin position="160"/>
        <end position="170"/>
    </location>
</feature>
<evidence type="ECO:0000256" key="9">
    <source>
        <dbReference type="ARBA" id="ARBA00023180"/>
    </source>
</evidence>
<evidence type="ECO:0000256" key="4">
    <source>
        <dbReference type="ARBA" id="ARBA00022692"/>
    </source>
</evidence>
<feature type="compositionally biased region" description="Acidic residues" evidence="10">
    <location>
        <begin position="430"/>
        <end position="466"/>
    </location>
</feature>
<keyword evidence="9" id="KW-0325">Glycoprotein</keyword>
<evidence type="ECO:0000256" key="3">
    <source>
        <dbReference type="ARBA" id="ARBA00015303"/>
    </source>
</evidence>
<dbReference type="InParanoid" id="A0A804PZ29"/>
<reference evidence="13" key="1">
    <citation type="journal article" date="2009" name="Science">
        <title>The B73 maize genome: complexity, diversity, and dynamics.</title>
        <authorList>
            <person name="Schnable P.S."/>
            <person name="Ware D."/>
            <person name="Fulton R.S."/>
            <person name="Stein J.C."/>
            <person name="Wei F."/>
            <person name="Pasternak S."/>
            <person name="Liang C."/>
            <person name="Zhang J."/>
            <person name="Fulton L."/>
            <person name="Graves T.A."/>
            <person name="Minx P."/>
            <person name="Reily A.D."/>
            <person name="Courtney L."/>
            <person name="Kruchowski S.S."/>
            <person name="Tomlinson C."/>
            <person name="Strong C."/>
            <person name="Delehaunty K."/>
            <person name="Fronick C."/>
            <person name="Courtney B."/>
            <person name="Rock S.M."/>
            <person name="Belter E."/>
            <person name="Du F."/>
            <person name="Kim K."/>
            <person name="Abbott R.M."/>
            <person name="Cotton M."/>
            <person name="Levy A."/>
            <person name="Marchetto P."/>
            <person name="Ochoa K."/>
            <person name="Jackson S.M."/>
            <person name="Gillam B."/>
            <person name="Chen W."/>
            <person name="Yan L."/>
            <person name="Higginbotham J."/>
            <person name="Cardenas M."/>
            <person name="Waligorski J."/>
            <person name="Applebaum E."/>
            <person name="Phelps L."/>
            <person name="Falcone J."/>
            <person name="Kanchi K."/>
            <person name="Thane T."/>
            <person name="Scimone A."/>
            <person name="Thane N."/>
            <person name="Henke J."/>
            <person name="Wang T."/>
            <person name="Ruppert J."/>
            <person name="Shah N."/>
            <person name="Rotter K."/>
            <person name="Hodges J."/>
            <person name="Ingenthron E."/>
            <person name="Cordes M."/>
            <person name="Kohlberg S."/>
            <person name="Sgro J."/>
            <person name="Delgado B."/>
            <person name="Mead K."/>
            <person name="Chinwalla A."/>
            <person name="Leonard S."/>
            <person name="Crouse K."/>
            <person name="Collura K."/>
            <person name="Kudrna D."/>
            <person name="Currie J."/>
            <person name="He R."/>
            <person name="Angelova A."/>
            <person name="Rajasekar S."/>
            <person name="Mueller T."/>
            <person name="Lomeli R."/>
            <person name="Scara G."/>
            <person name="Ko A."/>
            <person name="Delaney K."/>
            <person name="Wissotski M."/>
            <person name="Lopez G."/>
            <person name="Campos D."/>
            <person name="Braidotti M."/>
            <person name="Ashley E."/>
            <person name="Golser W."/>
            <person name="Kim H."/>
            <person name="Lee S."/>
            <person name="Lin J."/>
            <person name="Dujmic Z."/>
            <person name="Kim W."/>
            <person name="Talag J."/>
            <person name="Zuccolo A."/>
            <person name="Fan C."/>
            <person name="Sebastian A."/>
            <person name="Kramer M."/>
            <person name="Spiegel L."/>
            <person name="Nascimento L."/>
            <person name="Zutavern T."/>
            <person name="Miller B."/>
            <person name="Ambroise C."/>
            <person name="Muller S."/>
            <person name="Spooner W."/>
            <person name="Narechania A."/>
            <person name="Ren L."/>
            <person name="Wei S."/>
            <person name="Kumari S."/>
            <person name="Faga B."/>
            <person name="Levy M.J."/>
            <person name="McMahan L."/>
            <person name="Van Buren P."/>
            <person name="Vaughn M.W."/>
            <person name="Ying K."/>
            <person name="Yeh C.-T."/>
            <person name="Emrich S.J."/>
            <person name="Jia Y."/>
            <person name="Kalyanaraman A."/>
            <person name="Hsia A.-P."/>
            <person name="Barbazuk W.B."/>
            <person name="Baucom R.S."/>
            <person name="Brutnell T.P."/>
            <person name="Carpita N.C."/>
            <person name="Chaparro C."/>
            <person name="Chia J.-M."/>
            <person name="Deragon J.-M."/>
            <person name="Estill J.C."/>
            <person name="Fu Y."/>
            <person name="Jeddeloh J.A."/>
            <person name="Han Y."/>
            <person name="Lee H."/>
            <person name="Li P."/>
            <person name="Lisch D.R."/>
            <person name="Liu S."/>
            <person name="Liu Z."/>
            <person name="Nagel D.H."/>
            <person name="McCann M.C."/>
            <person name="SanMiguel P."/>
            <person name="Myers A.M."/>
            <person name="Nettleton D."/>
            <person name="Nguyen J."/>
            <person name="Penning B.W."/>
            <person name="Ponnala L."/>
            <person name="Schneider K.L."/>
            <person name="Schwartz D.C."/>
            <person name="Sharma A."/>
            <person name="Soderlund C."/>
            <person name="Springer N.M."/>
            <person name="Sun Q."/>
            <person name="Wang H."/>
            <person name="Waterman M."/>
            <person name="Westerman R."/>
            <person name="Wolfgruber T.K."/>
            <person name="Yang L."/>
            <person name="Yu Y."/>
            <person name="Zhang L."/>
            <person name="Zhou S."/>
            <person name="Zhu Q."/>
            <person name="Bennetzen J.L."/>
            <person name="Dawe R.K."/>
            <person name="Jiang J."/>
            <person name="Jiang N."/>
            <person name="Presting G.G."/>
            <person name="Wessler S.R."/>
            <person name="Aluru S."/>
            <person name="Martienssen R.A."/>
            <person name="Clifton S.W."/>
            <person name="McCombie W.R."/>
            <person name="Wing R.A."/>
            <person name="Wilson R.K."/>
        </authorList>
    </citation>
    <scope>NUCLEOTIDE SEQUENCE [LARGE SCALE GENOMIC DNA]</scope>
    <source>
        <strain evidence="13">cv. B73</strain>
    </source>
</reference>
<evidence type="ECO:0000256" key="1">
    <source>
        <dbReference type="ARBA" id="ARBA00004479"/>
    </source>
</evidence>
<keyword evidence="6" id="KW-0914">Notch signaling pathway</keyword>
<feature type="region of interest" description="Disordered" evidence="10">
    <location>
        <begin position="428"/>
        <end position="500"/>
    </location>
</feature>
<evidence type="ECO:0000313" key="13">
    <source>
        <dbReference type="Proteomes" id="UP000007305"/>
    </source>
</evidence>
<feature type="region of interest" description="Disordered" evidence="10">
    <location>
        <begin position="130"/>
        <end position="175"/>
    </location>
</feature>
<dbReference type="PANTHER" id="PTHR21092:SF0">
    <property type="entry name" value="NICASTRIN"/>
    <property type="match status" value="1"/>
</dbReference>
<dbReference type="Gramene" id="Zm00001eb280470_T001">
    <property type="protein sequence ID" value="Zm00001eb280470_P001"/>
    <property type="gene ID" value="Zm00001eb280470"/>
</dbReference>
<dbReference type="Gene3D" id="2.130.10.10">
    <property type="entry name" value="YVTN repeat-like/Quinoprotein amine dehydrogenase"/>
    <property type="match status" value="1"/>
</dbReference>
<reference evidence="12" key="2">
    <citation type="submission" date="2019-07" db="EMBL/GenBank/DDBJ databases">
        <authorList>
            <person name="Seetharam A."/>
            <person name="Woodhouse M."/>
            <person name="Cannon E."/>
        </authorList>
    </citation>
    <scope>NUCLEOTIDE SEQUENCE [LARGE SCALE GENOMIC DNA]</scope>
    <source>
        <strain evidence="12">cv. B73</strain>
    </source>
</reference>
<keyword evidence="13" id="KW-1185">Reference proteome</keyword>
<keyword evidence="4" id="KW-0812">Transmembrane</keyword>
<dbReference type="InterPro" id="IPR041084">
    <property type="entry name" value="Ncstrn_small"/>
</dbReference>
<reference evidence="12" key="3">
    <citation type="submission" date="2021-05" db="UniProtKB">
        <authorList>
            <consortium name="EnsemblPlants"/>
        </authorList>
    </citation>
    <scope>IDENTIFICATION</scope>
    <source>
        <strain evidence="12">cv. B73</strain>
    </source>
</reference>
<accession>A0A804PZ29</accession>
<comment type="subcellular location">
    <subcellularLocation>
        <location evidence="1">Membrane</location>
        <topology evidence="1">Single-pass type I membrane protein</topology>
    </subcellularLocation>
</comment>
<evidence type="ECO:0000313" key="12">
    <source>
        <dbReference type="EnsemblPlants" id="Zm00001eb280470_P001"/>
    </source>
</evidence>
<dbReference type="InterPro" id="IPR015943">
    <property type="entry name" value="WD40/YVTN_repeat-like_dom_sf"/>
</dbReference>
<dbReference type="Pfam" id="PF18266">
    <property type="entry name" value="Ncstrn_small"/>
    <property type="match status" value="1"/>
</dbReference>
<dbReference type="Gene3D" id="3.40.630.10">
    <property type="entry name" value="Zn peptidases"/>
    <property type="match status" value="1"/>
</dbReference>
<evidence type="ECO:0000256" key="8">
    <source>
        <dbReference type="ARBA" id="ARBA00023136"/>
    </source>
</evidence>
<keyword evidence="7" id="KW-1133">Transmembrane helix</keyword>
<dbReference type="InterPro" id="IPR036322">
    <property type="entry name" value="WD40_repeat_dom_sf"/>
</dbReference>
<dbReference type="EnsemblPlants" id="Zm00001eb280470_T001">
    <property type="protein sequence ID" value="Zm00001eb280470_P001"/>
    <property type="gene ID" value="Zm00001eb280470"/>
</dbReference>
<name>A0A804PZ29_MAIZE</name>
<evidence type="ECO:0000256" key="5">
    <source>
        <dbReference type="ARBA" id="ARBA00022729"/>
    </source>
</evidence>
<dbReference type="GO" id="GO:0007219">
    <property type="term" value="P:Notch signaling pathway"/>
    <property type="evidence" value="ECO:0007669"/>
    <property type="project" value="UniProtKB-KW"/>
</dbReference>
<comment type="similarity">
    <text evidence="2">Belongs to the nicastrin family.</text>
</comment>
<protein>
    <recommendedName>
        <fullName evidence="3">Nicastrin</fullName>
    </recommendedName>
</protein>
<dbReference type="AlphaFoldDB" id="A0A804PZ29"/>
<dbReference type="GO" id="GO:0016485">
    <property type="term" value="P:protein processing"/>
    <property type="evidence" value="ECO:0000318"/>
    <property type="project" value="GO_Central"/>
</dbReference>
<evidence type="ECO:0000256" key="10">
    <source>
        <dbReference type="SAM" id="MobiDB-lite"/>
    </source>
</evidence>
<dbReference type="SUPFAM" id="SSF50978">
    <property type="entry name" value="WD40 repeat-like"/>
    <property type="match status" value="1"/>
</dbReference>
<keyword evidence="8" id="KW-0472">Membrane</keyword>
<dbReference type="PANTHER" id="PTHR21092">
    <property type="entry name" value="NICASTRIN"/>
    <property type="match status" value="1"/>
</dbReference>
<evidence type="ECO:0000256" key="7">
    <source>
        <dbReference type="ARBA" id="ARBA00022989"/>
    </source>
</evidence>
<evidence type="ECO:0000256" key="6">
    <source>
        <dbReference type="ARBA" id="ARBA00022976"/>
    </source>
</evidence>
<organism evidence="12 13">
    <name type="scientific">Zea mays</name>
    <name type="common">Maize</name>
    <dbReference type="NCBI Taxonomy" id="4577"/>
    <lineage>
        <taxon>Eukaryota</taxon>
        <taxon>Viridiplantae</taxon>
        <taxon>Streptophyta</taxon>
        <taxon>Embryophyta</taxon>
        <taxon>Tracheophyta</taxon>
        <taxon>Spermatophyta</taxon>
        <taxon>Magnoliopsida</taxon>
        <taxon>Liliopsida</taxon>
        <taxon>Poales</taxon>
        <taxon>Poaceae</taxon>
        <taxon>PACMAD clade</taxon>
        <taxon>Panicoideae</taxon>
        <taxon>Andropogonodae</taxon>
        <taxon>Andropogoneae</taxon>
        <taxon>Tripsacinae</taxon>
        <taxon>Zea</taxon>
    </lineage>
</organism>